<dbReference type="Proteomes" id="UP000186817">
    <property type="component" value="Unassembled WGS sequence"/>
</dbReference>
<dbReference type="GO" id="GO:0004366">
    <property type="term" value="F:glycerol-3-phosphate O-acyltransferase activity"/>
    <property type="evidence" value="ECO:0007669"/>
    <property type="project" value="TreeGrafter"/>
</dbReference>
<comment type="subcellular location">
    <subcellularLocation>
        <location evidence="1">Endomembrane system</location>
        <topology evidence="1">Peripheral membrane protein</topology>
    </subcellularLocation>
</comment>
<dbReference type="PANTHER" id="PTHR12563:SF17">
    <property type="entry name" value="DIHYDROXYACETONE PHOSPHATE ACYLTRANSFERASE"/>
    <property type="match status" value="1"/>
</dbReference>
<sequence>MLCDLSATATTNTVRAMLDPSSVSAEHDSDAVSEDHYLNVLDEEEVKGFWEQAGVRGGKDDPCFDIDWDAAGKEVVTHPKVKELCEAAAARGGPRAAVATRQKAAALAGELAASVEMRFAHFTSALARFGFQRLYSGLIFEREQLLSLARLSVRAREEGRSIVYLPSHKSHIDYIVLQFSLWNLGLGAPAIAAGENLNLPVVGGLLRRNGAFYIRRSFSGPDSELYTAVVSAYIEALLRRGANVKFFTEGGRSRSGKLLQPKIGLLGMVLDPVLNGIVEDAYIVPVSIYYDGVMETESYVRELLGSKKRKESLIGVLGQGKHLLAMRRSRFGNIHVRFGPGFSARSYIDNHIAVQRAVPNRANFNPVNTIADKQLLLKALAYHVLEEINRVSSVTPTALVGTVLLCTLGRGIGRRSLINKVDWLRGEVVPIHIVPMAARSQDRDHYRASSHAMPRPSSRLHRQRSRSRPPAHLVLTPGPQANLSPVPPPPPPVQHTHFHPAPSFPAPFDHPPSTPQPAPWTVYNTAVYDPSRAPPPPPWKKPQVSETKRHPQHLPSRREGYHVAWQAKRQEAAAAANSVQRIKVAAELLPEEQPKLDAVDVEEQEELAHKFAAAIPVADSYQCYFVPVQTPPAPTVGQTGAHAPGYRYSYVWCHGTDISTAALILKELQVRPTMPGSGINTGSEIDFPAVAFYCQASVGEFDLHSVQTAVAKELRISKGLEGMLIMGECHTVQSHLKVSWSDTVEESRLCFRRGAIRTKDHWAFNAAFTRIRGFVVPLPL</sequence>
<dbReference type="GO" id="GO:0012505">
    <property type="term" value="C:endomembrane system"/>
    <property type="evidence" value="ECO:0007669"/>
    <property type="project" value="UniProtKB-SubCell"/>
</dbReference>
<evidence type="ECO:0000313" key="8">
    <source>
        <dbReference type="EMBL" id="OLQ05036.1"/>
    </source>
</evidence>
<feature type="domain" description="Phospholipid/glycerol acyltransferase" evidence="7">
    <location>
        <begin position="162"/>
        <end position="291"/>
    </location>
</feature>
<dbReference type="GO" id="GO:0008654">
    <property type="term" value="P:phospholipid biosynthetic process"/>
    <property type="evidence" value="ECO:0007669"/>
    <property type="project" value="TreeGrafter"/>
</dbReference>
<reference evidence="8 9" key="1">
    <citation type="submission" date="2016-02" db="EMBL/GenBank/DDBJ databases">
        <title>Genome analysis of coral dinoflagellate symbionts highlights evolutionary adaptations to a symbiotic lifestyle.</title>
        <authorList>
            <person name="Aranda M."/>
            <person name="Li Y."/>
            <person name="Liew Y.J."/>
            <person name="Baumgarten S."/>
            <person name="Simakov O."/>
            <person name="Wilson M."/>
            <person name="Piel J."/>
            <person name="Ashoor H."/>
            <person name="Bougouffa S."/>
            <person name="Bajic V.B."/>
            <person name="Ryu T."/>
            <person name="Ravasi T."/>
            <person name="Bayer T."/>
            <person name="Micklem G."/>
            <person name="Kim H."/>
            <person name="Bhak J."/>
            <person name="Lajeunesse T.C."/>
            <person name="Voolstra C.R."/>
        </authorList>
    </citation>
    <scope>NUCLEOTIDE SEQUENCE [LARGE SCALE GENOMIC DNA]</scope>
    <source>
        <strain evidence="8 9">CCMP2467</strain>
    </source>
</reference>
<evidence type="ECO:0000313" key="9">
    <source>
        <dbReference type="Proteomes" id="UP000186817"/>
    </source>
</evidence>
<keyword evidence="4" id="KW-0472">Membrane</keyword>
<name>A0A1Q9EC72_SYMMI</name>
<feature type="region of interest" description="Disordered" evidence="6">
    <location>
        <begin position="440"/>
        <end position="556"/>
    </location>
</feature>
<evidence type="ECO:0000256" key="6">
    <source>
        <dbReference type="SAM" id="MobiDB-lite"/>
    </source>
</evidence>
<dbReference type="Pfam" id="PF01553">
    <property type="entry name" value="Acyltransferase"/>
    <property type="match status" value="1"/>
</dbReference>
<protein>
    <submittedName>
        <fullName evidence="8">Glycerol-3-phosphate acyltransferase</fullName>
    </submittedName>
</protein>
<dbReference type="OrthoDB" id="429813at2759"/>
<dbReference type="EMBL" id="LSRX01000195">
    <property type="protein sequence ID" value="OLQ05036.1"/>
    <property type="molecule type" value="Genomic_DNA"/>
</dbReference>
<dbReference type="AlphaFoldDB" id="A0A1Q9EC72"/>
<accession>A0A1Q9EC72</accession>
<evidence type="ECO:0000259" key="7">
    <source>
        <dbReference type="SMART" id="SM00563"/>
    </source>
</evidence>
<dbReference type="InterPro" id="IPR045520">
    <property type="entry name" value="GPAT/DHAPAT_C"/>
</dbReference>
<evidence type="ECO:0000256" key="4">
    <source>
        <dbReference type="ARBA" id="ARBA00023136"/>
    </source>
</evidence>
<comment type="similarity">
    <text evidence="2">Belongs to the GPAT/DAPAT family.</text>
</comment>
<keyword evidence="5 8" id="KW-0012">Acyltransferase</keyword>
<dbReference type="CDD" id="cd07993">
    <property type="entry name" value="LPLAT_DHAPAT-like"/>
    <property type="match status" value="1"/>
</dbReference>
<dbReference type="GO" id="GO:0019432">
    <property type="term" value="P:triglyceride biosynthetic process"/>
    <property type="evidence" value="ECO:0007669"/>
    <property type="project" value="TreeGrafter"/>
</dbReference>
<proteinExistence type="inferred from homology"/>
<dbReference type="InterPro" id="IPR022284">
    <property type="entry name" value="GPAT/DHAPAT"/>
</dbReference>
<feature type="compositionally biased region" description="Pro residues" evidence="6">
    <location>
        <begin position="502"/>
        <end position="518"/>
    </location>
</feature>
<evidence type="ECO:0000256" key="3">
    <source>
        <dbReference type="ARBA" id="ARBA00022679"/>
    </source>
</evidence>
<dbReference type="PANTHER" id="PTHR12563">
    <property type="entry name" value="GLYCEROL-3-PHOSPHATE ACYLTRANSFERASE"/>
    <property type="match status" value="1"/>
</dbReference>
<dbReference type="SMART" id="SM00563">
    <property type="entry name" value="PlsC"/>
    <property type="match status" value="1"/>
</dbReference>
<dbReference type="SUPFAM" id="SSF69593">
    <property type="entry name" value="Glycerol-3-phosphate (1)-acyltransferase"/>
    <property type="match status" value="1"/>
</dbReference>
<gene>
    <name evidence="8" type="primary">plsB</name>
    <name evidence="8" type="ORF">AK812_SmicGene11809</name>
</gene>
<dbReference type="GO" id="GO:0031966">
    <property type="term" value="C:mitochondrial membrane"/>
    <property type="evidence" value="ECO:0007669"/>
    <property type="project" value="TreeGrafter"/>
</dbReference>
<evidence type="ECO:0000256" key="2">
    <source>
        <dbReference type="ARBA" id="ARBA00007937"/>
    </source>
</evidence>
<dbReference type="InterPro" id="IPR041728">
    <property type="entry name" value="GPAT/DHAPAT_LPLAT"/>
</dbReference>
<dbReference type="InterPro" id="IPR002123">
    <property type="entry name" value="Plipid/glycerol_acylTrfase"/>
</dbReference>
<feature type="compositionally biased region" description="Basic residues" evidence="6">
    <location>
        <begin position="458"/>
        <end position="469"/>
    </location>
</feature>
<dbReference type="Pfam" id="PF19277">
    <property type="entry name" value="GPAT_C"/>
    <property type="match status" value="1"/>
</dbReference>
<evidence type="ECO:0000256" key="1">
    <source>
        <dbReference type="ARBA" id="ARBA00004184"/>
    </source>
</evidence>
<evidence type="ECO:0000256" key="5">
    <source>
        <dbReference type="ARBA" id="ARBA00023315"/>
    </source>
</evidence>
<dbReference type="GO" id="GO:0006072">
    <property type="term" value="P:glycerol-3-phosphate metabolic process"/>
    <property type="evidence" value="ECO:0007669"/>
    <property type="project" value="TreeGrafter"/>
</dbReference>
<keyword evidence="3 8" id="KW-0808">Transferase</keyword>
<dbReference type="GO" id="GO:0006631">
    <property type="term" value="P:fatty acid metabolic process"/>
    <property type="evidence" value="ECO:0007669"/>
    <property type="project" value="TreeGrafter"/>
</dbReference>
<keyword evidence="9" id="KW-1185">Reference proteome</keyword>
<organism evidence="8 9">
    <name type="scientific">Symbiodinium microadriaticum</name>
    <name type="common">Dinoflagellate</name>
    <name type="synonym">Zooxanthella microadriatica</name>
    <dbReference type="NCBI Taxonomy" id="2951"/>
    <lineage>
        <taxon>Eukaryota</taxon>
        <taxon>Sar</taxon>
        <taxon>Alveolata</taxon>
        <taxon>Dinophyceae</taxon>
        <taxon>Suessiales</taxon>
        <taxon>Symbiodiniaceae</taxon>
        <taxon>Symbiodinium</taxon>
    </lineage>
</organism>
<comment type="caution">
    <text evidence="8">The sequence shown here is derived from an EMBL/GenBank/DDBJ whole genome shotgun (WGS) entry which is preliminary data.</text>
</comment>